<evidence type="ECO:0000256" key="1">
    <source>
        <dbReference type="SAM" id="SignalP"/>
    </source>
</evidence>
<protein>
    <submittedName>
        <fullName evidence="3">Porin</fullName>
    </submittedName>
</protein>
<proteinExistence type="predicted"/>
<gene>
    <name evidence="3" type="ORF">ICN82_04320</name>
</gene>
<dbReference type="Proteomes" id="UP000609121">
    <property type="component" value="Unassembled WGS sequence"/>
</dbReference>
<feature type="chain" id="PRO_5035271629" evidence="1">
    <location>
        <begin position="26"/>
        <end position="371"/>
    </location>
</feature>
<dbReference type="SUPFAM" id="SSF56935">
    <property type="entry name" value="Porins"/>
    <property type="match status" value="1"/>
</dbReference>
<dbReference type="Pfam" id="PF13609">
    <property type="entry name" value="Porin_4"/>
    <property type="match status" value="1"/>
</dbReference>
<name>A0A8J6YTB2_9RHOB</name>
<evidence type="ECO:0000313" key="3">
    <source>
        <dbReference type="EMBL" id="MBE3637427.1"/>
    </source>
</evidence>
<dbReference type="AlphaFoldDB" id="A0A8J6YTB2"/>
<feature type="signal peptide" evidence="1">
    <location>
        <begin position="1"/>
        <end position="25"/>
    </location>
</feature>
<dbReference type="Gene3D" id="2.40.160.10">
    <property type="entry name" value="Porin"/>
    <property type="match status" value="1"/>
</dbReference>
<accession>A0A8J6YTB2</accession>
<reference evidence="3" key="1">
    <citation type="submission" date="2020-09" db="EMBL/GenBank/DDBJ databases">
        <title>A novel bacterium of genus Mangrovicoccus, isolated from South China Sea.</title>
        <authorList>
            <person name="Huang H."/>
            <person name="Mo K."/>
            <person name="Hu Y."/>
        </authorList>
    </citation>
    <scope>NUCLEOTIDE SEQUENCE</scope>
    <source>
        <strain evidence="3">HB182678</strain>
    </source>
</reference>
<keyword evidence="1" id="KW-0732">Signal</keyword>
<dbReference type="InterPro" id="IPR033900">
    <property type="entry name" value="Gram_neg_porin_domain"/>
</dbReference>
<dbReference type="EMBL" id="JACVXA010000008">
    <property type="protein sequence ID" value="MBE3637427.1"/>
    <property type="molecule type" value="Genomic_DNA"/>
</dbReference>
<feature type="domain" description="Porin" evidence="2">
    <location>
        <begin position="17"/>
        <end position="351"/>
    </location>
</feature>
<dbReference type="RefSeq" id="WP_193180012.1">
    <property type="nucleotide sequence ID" value="NZ_JACVXA010000008.1"/>
</dbReference>
<comment type="caution">
    <text evidence="3">The sequence shown here is derived from an EMBL/GenBank/DDBJ whole genome shotgun (WGS) entry which is preliminary data.</text>
</comment>
<keyword evidence="4" id="KW-1185">Reference proteome</keyword>
<organism evidence="3 4">
    <name type="scientific">Mangrovicoccus algicola</name>
    <dbReference type="NCBI Taxonomy" id="2771008"/>
    <lineage>
        <taxon>Bacteria</taxon>
        <taxon>Pseudomonadati</taxon>
        <taxon>Pseudomonadota</taxon>
        <taxon>Alphaproteobacteria</taxon>
        <taxon>Rhodobacterales</taxon>
        <taxon>Paracoccaceae</taxon>
        <taxon>Mangrovicoccus</taxon>
    </lineage>
</organism>
<evidence type="ECO:0000259" key="2">
    <source>
        <dbReference type="Pfam" id="PF13609"/>
    </source>
</evidence>
<dbReference type="InterPro" id="IPR023614">
    <property type="entry name" value="Porin_dom_sf"/>
</dbReference>
<sequence length="371" mass="38347">MPVTLSGARAAGLAGVIIGALPAIAAAQSYSSDTGGTVTFYGQVSPTFIGLDDGRDSEGVLADNAHSNTRLGFDLDQSLSGGAALRFKLETGLGAPQSSSFSQDDAPGWTWEKTDLRHADLSLEAGFGTLSLGQGSMASDGIAGSDLSGTALASAVATGDTAGGYLFRREDGALSDVAISDVFTDFDGGRKGRIRYDTPEVSGVTLAVAYGQEVLAGDDDADYYDIGLFYDAEMGELSLAAGLGGGWKDDGGDVSQSWAGSLSLLHAPTGLTGTVAGGGDPDGGSYVYVKAGILRDWWQIGSTAVSVDHYAGEDLGSDGAESRQTGIQMTQSVDDWNTEFYLGYAEYSHEDDSGAEYEDAASVIAGMRWRF</sequence>
<evidence type="ECO:0000313" key="4">
    <source>
        <dbReference type="Proteomes" id="UP000609121"/>
    </source>
</evidence>